<dbReference type="EMBL" id="MQTW01000588">
    <property type="protein sequence ID" value="RYC79581.1"/>
    <property type="molecule type" value="Genomic_DNA"/>
</dbReference>
<evidence type="ECO:0000313" key="4">
    <source>
        <dbReference type="EMBL" id="RYC79581.1"/>
    </source>
</evidence>
<dbReference type="Proteomes" id="UP000290540">
    <property type="component" value="Unassembled WGS sequence"/>
</dbReference>
<comment type="cofactor">
    <cofactor evidence="1">
        <name>Mg(2+)</name>
        <dbReference type="ChEBI" id="CHEBI:18420"/>
    </cofactor>
</comment>
<accession>A0A4Q2UYM9</accession>
<organism evidence="4 5">
    <name type="scientific">Fusarium oxysporum f. sp. narcissi</name>
    <dbReference type="NCBI Taxonomy" id="451672"/>
    <lineage>
        <taxon>Eukaryota</taxon>
        <taxon>Fungi</taxon>
        <taxon>Dikarya</taxon>
        <taxon>Ascomycota</taxon>
        <taxon>Pezizomycotina</taxon>
        <taxon>Sordariomycetes</taxon>
        <taxon>Hypocreomycetidae</taxon>
        <taxon>Hypocreales</taxon>
        <taxon>Nectriaceae</taxon>
        <taxon>Fusarium</taxon>
        <taxon>Fusarium oxysporum species complex</taxon>
    </lineage>
</organism>
<dbReference type="PANTHER" id="PTHR48080:SF2">
    <property type="entry name" value="D-GALACTONATE DEHYDRATASE"/>
    <property type="match status" value="1"/>
</dbReference>
<dbReference type="SUPFAM" id="SSF54826">
    <property type="entry name" value="Enolase N-terminal domain-like"/>
    <property type="match status" value="1"/>
</dbReference>
<dbReference type="PANTHER" id="PTHR48080">
    <property type="entry name" value="D-GALACTONATE DEHYDRATASE-RELATED"/>
    <property type="match status" value="1"/>
</dbReference>
<proteinExistence type="predicted"/>
<name>A0A4Q2UYM9_FUSOX</name>
<dbReference type="InterPro" id="IPR034593">
    <property type="entry name" value="DgoD-like"/>
</dbReference>
<dbReference type="Gene3D" id="3.30.390.10">
    <property type="entry name" value="Enolase-like, N-terminal domain"/>
    <property type="match status" value="1"/>
</dbReference>
<evidence type="ECO:0000259" key="3">
    <source>
        <dbReference type="Pfam" id="PF02746"/>
    </source>
</evidence>
<gene>
    <name evidence="4" type="ORF">BFJ63_vAg17532</name>
</gene>
<dbReference type="InterPro" id="IPR029017">
    <property type="entry name" value="Enolase-like_N"/>
</dbReference>
<dbReference type="GO" id="GO:0016829">
    <property type="term" value="F:lyase activity"/>
    <property type="evidence" value="ECO:0007669"/>
    <property type="project" value="UniProtKB-KW"/>
</dbReference>
<dbReference type="Gene3D" id="3.20.20.120">
    <property type="entry name" value="Enolase-like C-terminal domain"/>
    <property type="match status" value="1"/>
</dbReference>
<feature type="domain" description="Mandelate racemase/muconate lactonizing enzyme N-terminal" evidence="3">
    <location>
        <begin position="5"/>
        <end position="109"/>
    </location>
</feature>
<dbReference type="Pfam" id="PF02746">
    <property type="entry name" value="MR_MLE_N"/>
    <property type="match status" value="1"/>
</dbReference>
<dbReference type="AlphaFoldDB" id="A0A4Q2UYM9"/>
<evidence type="ECO:0000256" key="2">
    <source>
        <dbReference type="ARBA" id="ARBA00023239"/>
    </source>
</evidence>
<evidence type="ECO:0000256" key="1">
    <source>
        <dbReference type="ARBA" id="ARBA00001946"/>
    </source>
</evidence>
<sequence length="132" mass="14713">MPASPIIKEITPLHVGQFLFVRITTDDDVVGYGEGRVWGHIEAAVTAIHRFAGYLIGHPAFMIEHHWNTMHCFSYFQGTVINAPNSAIDIALWDIKGKVLGVPIYELLGGACRQKARVYGHIYEKTIKHGLS</sequence>
<evidence type="ECO:0000313" key="5">
    <source>
        <dbReference type="Proteomes" id="UP000290540"/>
    </source>
</evidence>
<reference evidence="4 5" key="1">
    <citation type="submission" date="2016-12" db="EMBL/GenBank/DDBJ databases">
        <title>Draft genome sequence of Fusarium oxysporum causing rot on Narcissus.</title>
        <authorList>
            <person name="Armitage A.D."/>
            <person name="Taylor A."/>
            <person name="Clarkson J.P."/>
            <person name="Harrison R.J."/>
            <person name="Jackson A.C."/>
        </authorList>
    </citation>
    <scope>NUCLEOTIDE SEQUENCE [LARGE SCALE GENOMIC DNA]</scope>
    <source>
        <strain evidence="4 5">N139</strain>
    </source>
</reference>
<dbReference type="InterPro" id="IPR036849">
    <property type="entry name" value="Enolase-like_C_sf"/>
</dbReference>
<dbReference type="InterPro" id="IPR013341">
    <property type="entry name" value="Mandelate_racemase_N_dom"/>
</dbReference>
<keyword evidence="2" id="KW-0456">Lyase</keyword>
<protein>
    <recommendedName>
        <fullName evidence="3">Mandelate racemase/muconate lactonizing enzyme N-terminal domain-containing protein</fullName>
    </recommendedName>
</protein>
<comment type="caution">
    <text evidence="4">The sequence shown here is derived from an EMBL/GenBank/DDBJ whole genome shotgun (WGS) entry which is preliminary data.</text>
</comment>